<proteinExistence type="predicted"/>
<dbReference type="AlphaFoldDB" id="A0A4R6RRT2"/>
<evidence type="ECO:0000313" key="1">
    <source>
        <dbReference type="EMBL" id="TDP89551.1"/>
    </source>
</evidence>
<dbReference type="EMBL" id="SNYA01000009">
    <property type="protein sequence ID" value="TDP89551.1"/>
    <property type="molecule type" value="Genomic_DNA"/>
</dbReference>
<organism evidence="1 2">
    <name type="scientific">Leucobacter luti</name>
    <dbReference type="NCBI Taxonomy" id="340320"/>
    <lineage>
        <taxon>Bacteria</taxon>
        <taxon>Bacillati</taxon>
        <taxon>Actinomycetota</taxon>
        <taxon>Actinomycetes</taxon>
        <taxon>Micrococcales</taxon>
        <taxon>Microbacteriaceae</taxon>
        <taxon>Leucobacter</taxon>
    </lineage>
</organism>
<sequence length="193" mass="21209">MKRIIYRTQDRHALAWWAAYLERYAAAVDKLDDFGADVTPLIGPCAHGGNRHDIAYVTAHRDEVCIVGVNADAHDLVDLPAGMLLVEGVLRGDPGTSIGLRFIDLAEQHSTLRLMEGVDVIGIPSRVPVDGGVHMPGIAFDPVAGTLYQFWTKRGDVKRSVKTAIARSGITWEKTTDDELEFVKARANEMRTS</sequence>
<keyword evidence="2" id="KW-1185">Reference proteome</keyword>
<dbReference type="Proteomes" id="UP000295601">
    <property type="component" value="Unassembled WGS sequence"/>
</dbReference>
<protein>
    <submittedName>
        <fullName evidence="1">Uncharacterized protein</fullName>
    </submittedName>
</protein>
<name>A0A4R6RRT2_9MICO</name>
<evidence type="ECO:0000313" key="2">
    <source>
        <dbReference type="Proteomes" id="UP000295601"/>
    </source>
</evidence>
<gene>
    <name evidence="1" type="ORF">EDF62_3282</name>
</gene>
<reference evidence="1 2" key="1">
    <citation type="submission" date="2019-03" db="EMBL/GenBank/DDBJ databases">
        <title>Genomic analyses of the natural microbiome of Caenorhabditis elegans.</title>
        <authorList>
            <person name="Samuel B."/>
        </authorList>
    </citation>
    <scope>NUCLEOTIDE SEQUENCE [LARGE SCALE GENOMIC DNA]</scope>
    <source>
        <strain evidence="1 2">JUb18</strain>
    </source>
</reference>
<dbReference type="RefSeq" id="WP_133617799.1">
    <property type="nucleotide sequence ID" value="NZ_SNYA01000009.1"/>
</dbReference>
<accession>A0A4R6RRT2</accession>
<comment type="caution">
    <text evidence="1">The sequence shown here is derived from an EMBL/GenBank/DDBJ whole genome shotgun (WGS) entry which is preliminary data.</text>
</comment>